<proteinExistence type="predicted"/>
<feature type="signal peptide" evidence="1">
    <location>
        <begin position="1"/>
        <end position="21"/>
    </location>
</feature>
<name>A0ABS1W386_9ACTN</name>
<evidence type="ECO:0000313" key="3">
    <source>
        <dbReference type="Proteomes" id="UP000598996"/>
    </source>
</evidence>
<gene>
    <name evidence="2" type="ORF">JKJ07_43590</name>
</gene>
<keyword evidence="1" id="KW-0732">Signal</keyword>
<organism evidence="2 3">
    <name type="scientific">Paractinoplanes lichenicola</name>
    <dbReference type="NCBI Taxonomy" id="2802976"/>
    <lineage>
        <taxon>Bacteria</taxon>
        <taxon>Bacillati</taxon>
        <taxon>Actinomycetota</taxon>
        <taxon>Actinomycetes</taxon>
        <taxon>Micromonosporales</taxon>
        <taxon>Micromonosporaceae</taxon>
        <taxon>Paractinoplanes</taxon>
    </lineage>
</organism>
<dbReference type="RefSeq" id="WP_202997896.1">
    <property type="nucleotide sequence ID" value="NZ_JAENHO010000017.1"/>
</dbReference>
<dbReference type="EMBL" id="JAENHO010000017">
    <property type="protein sequence ID" value="MBL7261190.1"/>
    <property type="molecule type" value="Genomic_DNA"/>
</dbReference>
<evidence type="ECO:0000313" key="2">
    <source>
        <dbReference type="EMBL" id="MBL7261190.1"/>
    </source>
</evidence>
<protein>
    <submittedName>
        <fullName evidence="2">Uncharacterized protein</fullName>
    </submittedName>
</protein>
<evidence type="ECO:0000256" key="1">
    <source>
        <dbReference type="SAM" id="SignalP"/>
    </source>
</evidence>
<dbReference type="Proteomes" id="UP000598996">
    <property type="component" value="Unassembled WGS sequence"/>
</dbReference>
<accession>A0ABS1W386</accession>
<comment type="caution">
    <text evidence="2">The sequence shown here is derived from an EMBL/GenBank/DDBJ whole genome shotgun (WGS) entry which is preliminary data.</text>
</comment>
<feature type="chain" id="PRO_5046737875" evidence="1">
    <location>
        <begin position="22"/>
        <end position="64"/>
    </location>
</feature>
<keyword evidence="3" id="KW-1185">Reference proteome</keyword>
<sequence>MVTGVLLSAMALIVCCARLLARPAAIVELRAPALVVAGPAPARVLRSQFSAAVRGSRAPPVASA</sequence>
<reference evidence="2 3" key="1">
    <citation type="submission" date="2021-01" db="EMBL/GenBank/DDBJ databases">
        <title>Actinoplanes sp. nov. LDG1-01 isolated from lichen.</title>
        <authorList>
            <person name="Saeng-In P."/>
            <person name="Phongsopitanun W."/>
            <person name="Kanchanasin P."/>
            <person name="Yuki M."/>
            <person name="Kudo T."/>
            <person name="Ohkuma M."/>
            <person name="Tanasupawat S."/>
        </authorList>
    </citation>
    <scope>NUCLEOTIDE SEQUENCE [LARGE SCALE GENOMIC DNA]</scope>
    <source>
        <strain evidence="2 3">LDG1-01</strain>
    </source>
</reference>